<evidence type="ECO:0000256" key="5">
    <source>
        <dbReference type="ARBA" id="ARBA00022723"/>
    </source>
</evidence>
<dbReference type="PANTHER" id="PTHR12358:SF106">
    <property type="entry name" value="LIPID KINASE YEGS"/>
    <property type="match status" value="1"/>
</dbReference>
<dbReference type="GO" id="GO:0005524">
    <property type="term" value="F:ATP binding"/>
    <property type="evidence" value="ECO:0007669"/>
    <property type="project" value="UniProtKB-KW"/>
</dbReference>
<evidence type="ECO:0000256" key="6">
    <source>
        <dbReference type="ARBA" id="ARBA00022741"/>
    </source>
</evidence>
<dbReference type="InterPro" id="IPR045540">
    <property type="entry name" value="YegS/DAGK_C"/>
</dbReference>
<dbReference type="Proteomes" id="UP000188613">
    <property type="component" value="Unassembled WGS sequence"/>
</dbReference>
<feature type="domain" description="DAGKc" evidence="13">
    <location>
        <begin position="1"/>
        <end position="128"/>
    </location>
</feature>
<evidence type="ECO:0000256" key="12">
    <source>
        <dbReference type="ARBA" id="ARBA00023264"/>
    </source>
</evidence>
<dbReference type="STRING" id="1714355.BTO28_13425"/>
<evidence type="ECO:0000256" key="2">
    <source>
        <dbReference type="ARBA" id="ARBA00005983"/>
    </source>
</evidence>
<keyword evidence="15" id="KW-1185">Reference proteome</keyword>
<keyword evidence="3" id="KW-0444">Lipid biosynthesis</keyword>
<evidence type="ECO:0000256" key="7">
    <source>
        <dbReference type="ARBA" id="ARBA00022777"/>
    </source>
</evidence>
<proteinExistence type="inferred from homology"/>
<keyword evidence="7" id="KW-0418">Kinase</keyword>
<keyword evidence="6" id="KW-0547">Nucleotide-binding</keyword>
<gene>
    <name evidence="14" type="ORF">BTO28_13425</name>
</gene>
<dbReference type="Gene3D" id="2.60.200.40">
    <property type="match status" value="1"/>
</dbReference>
<evidence type="ECO:0000256" key="4">
    <source>
        <dbReference type="ARBA" id="ARBA00022679"/>
    </source>
</evidence>
<dbReference type="GO" id="GO:0016301">
    <property type="term" value="F:kinase activity"/>
    <property type="evidence" value="ECO:0007669"/>
    <property type="project" value="UniProtKB-KW"/>
</dbReference>
<evidence type="ECO:0000256" key="1">
    <source>
        <dbReference type="ARBA" id="ARBA00001946"/>
    </source>
</evidence>
<evidence type="ECO:0000256" key="8">
    <source>
        <dbReference type="ARBA" id="ARBA00022840"/>
    </source>
</evidence>
<dbReference type="InterPro" id="IPR017438">
    <property type="entry name" value="ATP-NAD_kinase_N"/>
</dbReference>
<dbReference type="PROSITE" id="PS50146">
    <property type="entry name" value="DAGK"/>
    <property type="match status" value="1"/>
</dbReference>
<evidence type="ECO:0000259" key="13">
    <source>
        <dbReference type="PROSITE" id="PS50146"/>
    </source>
</evidence>
<evidence type="ECO:0000256" key="9">
    <source>
        <dbReference type="ARBA" id="ARBA00022842"/>
    </source>
</evidence>
<keyword evidence="8" id="KW-0067">ATP-binding</keyword>
<evidence type="ECO:0000256" key="11">
    <source>
        <dbReference type="ARBA" id="ARBA00023209"/>
    </source>
</evidence>
<evidence type="ECO:0000313" key="14">
    <source>
        <dbReference type="EMBL" id="OMP66188.1"/>
    </source>
</evidence>
<comment type="caution">
    <text evidence="14">The sequence shown here is derived from an EMBL/GenBank/DDBJ whole genome shotgun (WGS) entry which is preliminary data.</text>
</comment>
<dbReference type="NCBIfam" id="TIGR00147">
    <property type="entry name" value="YegS/Rv2252/BmrU family lipid kinase"/>
    <property type="match status" value="1"/>
</dbReference>
<keyword evidence="9" id="KW-0460">Magnesium</keyword>
<keyword evidence="4" id="KW-0808">Transferase</keyword>
<dbReference type="InterPro" id="IPR050187">
    <property type="entry name" value="Lipid_Phosphate_FormReg"/>
</dbReference>
<dbReference type="Pfam" id="PF00781">
    <property type="entry name" value="DAGK_cat"/>
    <property type="match status" value="1"/>
</dbReference>
<name>A0A1V2A5A9_9BACI</name>
<dbReference type="EMBL" id="MSFI01000023">
    <property type="protein sequence ID" value="OMP66188.1"/>
    <property type="molecule type" value="Genomic_DNA"/>
</dbReference>
<dbReference type="InterPro" id="IPR005218">
    <property type="entry name" value="Diacylglycerol/lipid_kinase"/>
</dbReference>
<comment type="cofactor">
    <cofactor evidence="1">
        <name>Mg(2+)</name>
        <dbReference type="ChEBI" id="CHEBI:18420"/>
    </cofactor>
</comment>
<comment type="similarity">
    <text evidence="2">Belongs to the diacylglycerol/lipid kinase family.</text>
</comment>
<evidence type="ECO:0000313" key="15">
    <source>
        <dbReference type="Proteomes" id="UP000188613"/>
    </source>
</evidence>
<sequence length="299" mass="32449">MYLFIVNPASGDGRAKSLWLKVEQHLQKKNVKYEVLFGGSEASAREFVWGKMKEEKVKAVAVIGGDGTANAILQDLVHCETALAILPAGSGNDIARIFGLTNHPGQFVEKLLSSKTKAVDVLKANTCYGLTVAGTGLDADIAQRVNQAFYKKWLNKIGAGSFAYTVGTVLSALLFKPFKSIITIDGDQYISDETWLLAFGNTSSYGGGLVICPYAHPVDGVLDVTMLHTVKRGKVLFQLFPMLMRGEPIKKNGVMYKKGKKVSVDTDRPIPVMVDGEEIGTTPVQITVHEKALQLVLTT</sequence>
<dbReference type="GO" id="GO:0005886">
    <property type="term" value="C:plasma membrane"/>
    <property type="evidence" value="ECO:0007669"/>
    <property type="project" value="TreeGrafter"/>
</dbReference>
<dbReference type="AlphaFoldDB" id="A0A1V2A5A9"/>
<organism evidence="14 15">
    <name type="scientific">Domibacillus epiphyticus</name>
    <dbReference type="NCBI Taxonomy" id="1714355"/>
    <lineage>
        <taxon>Bacteria</taxon>
        <taxon>Bacillati</taxon>
        <taxon>Bacillota</taxon>
        <taxon>Bacilli</taxon>
        <taxon>Bacillales</taxon>
        <taxon>Bacillaceae</taxon>
        <taxon>Domibacillus</taxon>
    </lineage>
</organism>
<dbReference type="Pfam" id="PF19279">
    <property type="entry name" value="YegS_C"/>
    <property type="match status" value="1"/>
</dbReference>
<keyword evidence="5" id="KW-0479">Metal-binding</keyword>
<evidence type="ECO:0000256" key="10">
    <source>
        <dbReference type="ARBA" id="ARBA00023098"/>
    </source>
</evidence>
<keyword evidence="12" id="KW-1208">Phospholipid metabolism</keyword>
<keyword evidence="10" id="KW-0443">Lipid metabolism</keyword>
<dbReference type="Gene3D" id="3.40.50.10330">
    <property type="entry name" value="Probable inorganic polyphosphate/atp-NAD kinase, domain 1"/>
    <property type="match status" value="1"/>
</dbReference>
<dbReference type="InterPro" id="IPR016064">
    <property type="entry name" value="NAD/diacylglycerol_kinase_sf"/>
</dbReference>
<evidence type="ECO:0000256" key="3">
    <source>
        <dbReference type="ARBA" id="ARBA00022516"/>
    </source>
</evidence>
<dbReference type="PANTHER" id="PTHR12358">
    <property type="entry name" value="SPHINGOSINE KINASE"/>
    <property type="match status" value="1"/>
</dbReference>
<accession>A0A1V2A5A9</accession>
<dbReference type="GO" id="GO:0008654">
    <property type="term" value="P:phospholipid biosynthetic process"/>
    <property type="evidence" value="ECO:0007669"/>
    <property type="project" value="UniProtKB-KW"/>
</dbReference>
<dbReference type="SUPFAM" id="SSF111331">
    <property type="entry name" value="NAD kinase/diacylglycerol kinase-like"/>
    <property type="match status" value="1"/>
</dbReference>
<dbReference type="GO" id="GO:0046872">
    <property type="term" value="F:metal ion binding"/>
    <property type="evidence" value="ECO:0007669"/>
    <property type="project" value="UniProtKB-KW"/>
</dbReference>
<dbReference type="InterPro" id="IPR001206">
    <property type="entry name" value="Diacylglycerol_kinase_cat_dom"/>
</dbReference>
<dbReference type="SMART" id="SM00046">
    <property type="entry name" value="DAGKc"/>
    <property type="match status" value="1"/>
</dbReference>
<protein>
    <recommendedName>
        <fullName evidence="13">DAGKc domain-containing protein</fullName>
    </recommendedName>
</protein>
<reference evidence="14 15" key="1">
    <citation type="submission" date="2016-12" db="EMBL/GenBank/DDBJ databases">
        <title>Domibacillus sp. SAB 38T whole genome sequencing.</title>
        <authorList>
            <person name="Verma A."/>
            <person name="Ojha A.K."/>
            <person name="Krishnamurthi S."/>
        </authorList>
    </citation>
    <scope>NUCLEOTIDE SEQUENCE [LARGE SCALE GENOMIC DNA]</scope>
    <source>
        <strain evidence="14 15">SAB 38</strain>
    </source>
</reference>
<keyword evidence="11" id="KW-0594">Phospholipid biosynthesis</keyword>